<sequence length="210" mass="22803">MNLDGASDSKAALETVQEHHTIPNLERKPSKLRRFMSIGSRDRKSVGRLNLPTNAGTTTPLQTLSPRPTVFEPGAKKHAKRSMSSFLLPRTPASEPDLAKKNNVDANAVQSHVPVTGTAELSLPAAPGKEDGDRLGSSGHLPVTGHPYVSRQRQSRKDSATKSFYDMPLSASRTAALTSHPVGKEDLKSAEEFQTPREPDGAWKGDYVER</sequence>
<dbReference type="AlphaFoldDB" id="A0A9W8ZG19"/>
<keyword evidence="3" id="KW-1185">Reference proteome</keyword>
<feature type="compositionally biased region" description="Polar residues" evidence="1">
    <location>
        <begin position="51"/>
        <end position="66"/>
    </location>
</feature>
<reference evidence="2" key="1">
    <citation type="submission" date="2022-10" db="EMBL/GenBank/DDBJ databases">
        <title>Tapping the CABI collections for fungal endophytes: first genome assemblies for Collariella, Neodidymelliopsis, Ascochyta clinopodiicola, Didymella pomorum, Didymosphaeria variabile, Neocosmospora piperis and Neocucurbitaria cava.</title>
        <authorList>
            <person name="Hill R."/>
        </authorList>
    </citation>
    <scope>NUCLEOTIDE SEQUENCE</scope>
    <source>
        <strain evidence="2">IMI 355091</strain>
    </source>
</reference>
<feature type="region of interest" description="Disordered" evidence="1">
    <location>
        <begin position="38"/>
        <end position="99"/>
    </location>
</feature>
<organism evidence="2 3">
    <name type="scientific">Didymella pomorum</name>
    <dbReference type="NCBI Taxonomy" id="749634"/>
    <lineage>
        <taxon>Eukaryota</taxon>
        <taxon>Fungi</taxon>
        <taxon>Dikarya</taxon>
        <taxon>Ascomycota</taxon>
        <taxon>Pezizomycotina</taxon>
        <taxon>Dothideomycetes</taxon>
        <taxon>Pleosporomycetidae</taxon>
        <taxon>Pleosporales</taxon>
        <taxon>Pleosporineae</taxon>
        <taxon>Didymellaceae</taxon>
        <taxon>Didymella</taxon>
    </lineage>
</organism>
<proteinExistence type="predicted"/>
<name>A0A9W8ZG19_9PLEO</name>
<protein>
    <submittedName>
        <fullName evidence="2">Uncharacterized protein</fullName>
    </submittedName>
</protein>
<dbReference type="Proteomes" id="UP001140510">
    <property type="component" value="Unassembled WGS sequence"/>
</dbReference>
<feature type="region of interest" description="Disordered" evidence="1">
    <location>
        <begin position="115"/>
        <end position="210"/>
    </location>
</feature>
<evidence type="ECO:0000313" key="3">
    <source>
        <dbReference type="Proteomes" id="UP001140510"/>
    </source>
</evidence>
<feature type="compositionally biased region" description="Basic and acidic residues" evidence="1">
    <location>
        <begin position="182"/>
        <end position="210"/>
    </location>
</feature>
<evidence type="ECO:0000256" key="1">
    <source>
        <dbReference type="SAM" id="MobiDB-lite"/>
    </source>
</evidence>
<evidence type="ECO:0000313" key="2">
    <source>
        <dbReference type="EMBL" id="KAJ4406148.1"/>
    </source>
</evidence>
<dbReference type="EMBL" id="JAPEVA010000029">
    <property type="protein sequence ID" value="KAJ4406148.1"/>
    <property type="molecule type" value="Genomic_DNA"/>
</dbReference>
<comment type="caution">
    <text evidence="2">The sequence shown here is derived from an EMBL/GenBank/DDBJ whole genome shotgun (WGS) entry which is preliminary data.</text>
</comment>
<accession>A0A9W8ZG19</accession>
<dbReference type="OrthoDB" id="3789571at2759"/>
<gene>
    <name evidence="2" type="ORF">N0V91_004820</name>
</gene>